<gene>
    <name evidence="1" type="ORF">HF682_00285</name>
</gene>
<evidence type="ECO:0000313" key="2">
    <source>
        <dbReference type="Proteomes" id="UP000587991"/>
    </source>
</evidence>
<dbReference type="Proteomes" id="UP000587991">
    <property type="component" value="Unassembled WGS sequence"/>
</dbReference>
<keyword evidence="2" id="KW-1185">Reference proteome</keyword>
<dbReference type="InterPro" id="IPR024453">
    <property type="entry name" value="Peptidase_C92"/>
</dbReference>
<dbReference type="Pfam" id="PF05708">
    <property type="entry name" value="Peptidase_C92"/>
    <property type="match status" value="1"/>
</dbReference>
<dbReference type="RefSeq" id="WP_168875265.1">
    <property type="nucleotide sequence ID" value="NZ_JABAIM010000001.1"/>
</dbReference>
<dbReference type="AlphaFoldDB" id="A0A847S351"/>
<evidence type="ECO:0008006" key="3">
    <source>
        <dbReference type="Google" id="ProtNLM"/>
    </source>
</evidence>
<dbReference type="Gene3D" id="3.90.1720.10">
    <property type="entry name" value="endopeptidase domain like (from Nostoc punctiforme)"/>
    <property type="match status" value="1"/>
</dbReference>
<name>A0A847S351_9NEIS</name>
<dbReference type="EMBL" id="JABAIM010000001">
    <property type="protein sequence ID" value="NLR73597.1"/>
    <property type="molecule type" value="Genomic_DNA"/>
</dbReference>
<dbReference type="SUPFAM" id="SSF54001">
    <property type="entry name" value="Cysteine proteinases"/>
    <property type="match status" value="1"/>
</dbReference>
<accession>A0A847S351</accession>
<sequence>MITLLFTTSYHPLSAVIRATTWSRWSHVALQAGDMIIEAAAPGGVVKRKLADAIQHARDHELVQLPCRNPIKVLQAASSQIGKRYDYSAIVGLWLHRDWQDDHRWFCSELIAWAFQEAGEPLFRPDAVRRITPQHLYLLPPATQPTAV</sequence>
<reference evidence="1 2" key="1">
    <citation type="submission" date="2020-04" db="EMBL/GenBank/DDBJ databases">
        <title>Draft genome of Leeia sp. IMCC25680.</title>
        <authorList>
            <person name="Song J."/>
            <person name="Cho J.-C."/>
        </authorList>
    </citation>
    <scope>NUCLEOTIDE SEQUENCE [LARGE SCALE GENOMIC DNA]</scope>
    <source>
        <strain evidence="1 2">IMCC25680</strain>
    </source>
</reference>
<dbReference type="InterPro" id="IPR038765">
    <property type="entry name" value="Papain-like_cys_pep_sf"/>
</dbReference>
<organism evidence="1 2">
    <name type="scientific">Leeia aquatica</name>
    <dbReference type="NCBI Taxonomy" id="2725557"/>
    <lineage>
        <taxon>Bacteria</taxon>
        <taxon>Pseudomonadati</taxon>
        <taxon>Pseudomonadota</taxon>
        <taxon>Betaproteobacteria</taxon>
        <taxon>Neisseriales</taxon>
        <taxon>Leeiaceae</taxon>
        <taxon>Leeia</taxon>
    </lineage>
</organism>
<comment type="caution">
    <text evidence="1">The sequence shown here is derived from an EMBL/GenBank/DDBJ whole genome shotgun (WGS) entry which is preliminary data.</text>
</comment>
<protein>
    <recommendedName>
        <fullName evidence="3">Permuted papain-like amidase enzyme, YaeF/YiiX, C92 family</fullName>
    </recommendedName>
</protein>
<proteinExistence type="predicted"/>
<evidence type="ECO:0000313" key="1">
    <source>
        <dbReference type="EMBL" id="NLR73597.1"/>
    </source>
</evidence>